<comment type="caution">
    <text evidence="1">The sequence shown here is derived from an EMBL/GenBank/DDBJ whole genome shotgun (WGS) entry which is preliminary data.</text>
</comment>
<accession>A0ACB9T8H0</accession>
<dbReference type="Proteomes" id="UP001056778">
    <property type="component" value="Chromosome 4"/>
</dbReference>
<gene>
    <name evidence="1" type="ORF">MML48_4g00003153</name>
</gene>
<protein>
    <submittedName>
        <fullName evidence="1">Retinol dehydrogenase</fullName>
    </submittedName>
</protein>
<dbReference type="EMBL" id="CM043018">
    <property type="protein sequence ID" value="KAI4463059.1"/>
    <property type="molecule type" value="Genomic_DNA"/>
</dbReference>
<sequence length="198" mass="22366">MYVPYAVTSEGYESQFATNYLGHFLLTHLLLNQLDATGTEDAPARVVHISSVAHELGVINFKDINFEKEHYVAFKAYAQSKLAQLLFGLYLNDIAKERKFNVRSYVVHPGIVNTEIFNDTIIKKTSPFLLGLWFKPPDKGAVPVVFCAISSQAKDLDGCYVSNCLKKETRATKNSEDLQQELFDFTMDLLKIKKFGKS</sequence>
<keyword evidence="2" id="KW-1185">Reference proteome</keyword>
<evidence type="ECO:0000313" key="2">
    <source>
        <dbReference type="Proteomes" id="UP001056778"/>
    </source>
</evidence>
<reference evidence="1" key="1">
    <citation type="submission" date="2022-04" db="EMBL/GenBank/DDBJ databases">
        <title>Chromosome-scale genome assembly of Holotrichia oblita Faldermann.</title>
        <authorList>
            <person name="Rongchong L."/>
        </authorList>
    </citation>
    <scope>NUCLEOTIDE SEQUENCE</scope>
    <source>
        <strain evidence="1">81SQS9</strain>
    </source>
</reference>
<evidence type="ECO:0000313" key="1">
    <source>
        <dbReference type="EMBL" id="KAI4463059.1"/>
    </source>
</evidence>
<proteinExistence type="predicted"/>
<organism evidence="1 2">
    <name type="scientific">Holotrichia oblita</name>
    <name type="common">Chafer beetle</name>
    <dbReference type="NCBI Taxonomy" id="644536"/>
    <lineage>
        <taxon>Eukaryota</taxon>
        <taxon>Metazoa</taxon>
        <taxon>Ecdysozoa</taxon>
        <taxon>Arthropoda</taxon>
        <taxon>Hexapoda</taxon>
        <taxon>Insecta</taxon>
        <taxon>Pterygota</taxon>
        <taxon>Neoptera</taxon>
        <taxon>Endopterygota</taxon>
        <taxon>Coleoptera</taxon>
        <taxon>Polyphaga</taxon>
        <taxon>Scarabaeiformia</taxon>
        <taxon>Scarabaeidae</taxon>
        <taxon>Melolonthinae</taxon>
        <taxon>Holotrichia</taxon>
    </lineage>
</organism>
<name>A0ACB9T8H0_HOLOL</name>